<comment type="caution">
    <text evidence="2">The sequence shown here is derived from an EMBL/GenBank/DDBJ whole genome shotgun (WGS) entry which is preliminary data.</text>
</comment>
<feature type="transmembrane region" description="Helical" evidence="1">
    <location>
        <begin position="52"/>
        <end position="76"/>
    </location>
</feature>
<keyword evidence="1" id="KW-1133">Transmembrane helix</keyword>
<accession>A0A6B3R3U7</accession>
<dbReference type="PROSITE" id="PS51257">
    <property type="entry name" value="PROKAR_LIPOPROTEIN"/>
    <property type="match status" value="1"/>
</dbReference>
<dbReference type="EMBL" id="JAAIKD010000039">
    <property type="protein sequence ID" value="NEV95102.1"/>
    <property type="molecule type" value="Genomic_DNA"/>
</dbReference>
<keyword evidence="3" id="KW-1185">Reference proteome</keyword>
<evidence type="ECO:0000313" key="3">
    <source>
        <dbReference type="Proteomes" id="UP000478505"/>
    </source>
</evidence>
<gene>
    <name evidence="2" type="ORF">G3567_13250</name>
</gene>
<dbReference type="Proteomes" id="UP000478505">
    <property type="component" value="Unassembled WGS sequence"/>
</dbReference>
<dbReference type="RefSeq" id="WP_164005793.1">
    <property type="nucleotide sequence ID" value="NZ_JAAIKD010000039.1"/>
</dbReference>
<dbReference type="AlphaFoldDB" id="A0A6B3R3U7"/>
<keyword evidence="1" id="KW-0812">Transmembrane</keyword>
<evidence type="ECO:0000313" key="2">
    <source>
        <dbReference type="EMBL" id="NEV95102.1"/>
    </source>
</evidence>
<sequence length="171" mass="19747">MNTKKKYRTRISENIKFLDRLGLLILVVSGLISCAFIFVIVSGYILPIDSSIIYFGEIISGKFYMYGLISVGFVFISFKILGIKKHSTITLVINEENITILKKSEKILLNNDIIMRIVLLENGIEKDKIRIITNNYVRSFFLEVESELTSDLKKIYSDKFKIKENVLQHKL</sequence>
<reference evidence="2 3" key="1">
    <citation type="submission" date="2020-02" db="EMBL/GenBank/DDBJ databases">
        <title>Flavobacteriaceae Psychroflexus bacterium YR1-1, complete genome.</title>
        <authorList>
            <person name="Li Y."/>
            <person name="Wu S."/>
        </authorList>
    </citation>
    <scope>NUCLEOTIDE SEQUENCE [LARGE SCALE GENOMIC DNA]</scope>
    <source>
        <strain evidence="2 3">YR1-1</strain>
    </source>
</reference>
<protein>
    <submittedName>
        <fullName evidence="2">Uncharacterized protein</fullName>
    </submittedName>
</protein>
<evidence type="ECO:0000256" key="1">
    <source>
        <dbReference type="SAM" id="Phobius"/>
    </source>
</evidence>
<name>A0A6B3R3U7_9FLAO</name>
<organism evidence="2 3">
    <name type="scientific">Psychroflexus aurantiacus</name>
    <dbReference type="NCBI Taxonomy" id="2709310"/>
    <lineage>
        <taxon>Bacteria</taxon>
        <taxon>Pseudomonadati</taxon>
        <taxon>Bacteroidota</taxon>
        <taxon>Flavobacteriia</taxon>
        <taxon>Flavobacteriales</taxon>
        <taxon>Flavobacteriaceae</taxon>
        <taxon>Psychroflexus</taxon>
    </lineage>
</organism>
<proteinExistence type="predicted"/>
<keyword evidence="1" id="KW-0472">Membrane</keyword>
<feature type="transmembrane region" description="Helical" evidence="1">
    <location>
        <begin position="21"/>
        <end position="46"/>
    </location>
</feature>